<dbReference type="GO" id="GO:0016791">
    <property type="term" value="F:phosphatase activity"/>
    <property type="evidence" value="ECO:0007669"/>
    <property type="project" value="UniProtKB-ARBA"/>
</dbReference>
<dbReference type="SFLD" id="SFLDS00003">
    <property type="entry name" value="Haloacid_Dehalogenase"/>
    <property type="match status" value="1"/>
</dbReference>
<dbReference type="PATRIC" id="fig|1423745.4.peg.237"/>
<dbReference type="Proteomes" id="UP000051586">
    <property type="component" value="Unassembled WGS sequence"/>
</dbReference>
<organism evidence="1 2">
    <name type="scientific">Fructilactobacillus florum DSM 22689 = JCM 16035</name>
    <dbReference type="NCBI Taxonomy" id="1423745"/>
    <lineage>
        <taxon>Bacteria</taxon>
        <taxon>Bacillati</taxon>
        <taxon>Bacillota</taxon>
        <taxon>Bacilli</taxon>
        <taxon>Lactobacillales</taxon>
        <taxon>Lactobacillaceae</taxon>
        <taxon>Fructilactobacillus</taxon>
    </lineage>
</organism>
<name>A0A0R2CFE8_9LACO</name>
<sequence>MNQIKLVAIDVDGTLLNENNELAPETIAAVKRARATGAKIVICSGRPLSGIHPYLDPLEISGDQEYAIAFNGAVAETVSGKILFQDNVNYEDYLEVEMMAREMGVHFQIEAVNGIYVLNRDISLYSSYESQLVSLAMNYRAPEEITRDYQICKLMFVDEPAKIDAANHNLPLSIKERMNVVKSTPVFLEFMNKRAGKGNALEQLTKSLGLTPENVIAIGDQENDLSMIKYAGLGVAMGNGIDDVKQNAQFITKTNRENGVAFALDKFVTNRDQ</sequence>
<dbReference type="InterPro" id="IPR006379">
    <property type="entry name" value="HAD-SF_hydro_IIB"/>
</dbReference>
<dbReference type="SFLD" id="SFLDG01144">
    <property type="entry name" value="C2.B.4:_PGP_Like"/>
    <property type="match status" value="1"/>
</dbReference>
<dbReference type="EMBL" id="AYZI01000010">
    <property type="protein sequence ID" value="KRM90037.1"/>
    <property type="molecule type" value="Genomic_DNA"/>
</dbReference>
<evidence type="ECO:0000313" key="1">
    <source>
        <dbReference type="EMBL" id="KRM90037.1"/>
    </source>
</evidence>
<dbReference type="NCBIfam" id="TIGR00099">
    <property type="entry name" value="Cof-subfamily"/>
    <property type="match status" value="1"/>
</dbReference>
<dbReference type="InterPro" id="IPR023214">
    <property type="entry name" value="HAD_sf"/>
</dbReference>
<protein>
    <submittedName>
        <fullName evidence="1">Cof-like hydrolase</fullName>
    </submittedName>
</protein>
<accession>A0A0R2CFE8</accession>
<dbReference type="NCBIfam" id="TIGR01484">
    <property type="entry name" value="HAD-SF-IIB"/>
    <property type="match status" value="1"/>
</dbReference>
<dbReference type="NCBIfam" id="NF007806">
    <property type="entry name" value="PRK10513.1"/>
    <property type="match status" value="1"/>
</dbReference>
<keyword evidence="1" id="KW-0378">Hydrolase</keyword>
<dbReference type="PROSITE" id="PS01228">
    <property type="entry name" value="COF_1"/>
    <property type="match status" value="1"/>
</dbReference>
<comment type="caution">
    <text evidence="1">The sequence shown here is derived from an EMBL/GenBank/DDBJ whole genome shotgun (WGS) entry which is preliminary data.</text>
</comment>
<dbReference type="InterPro" id="IPR036412">
    <property type="entry name" value="HAD-like_sf"/>
</dbReference>
<proteinExistence type="predicted"/>
<dbReference type="Gene3D" id="3.40.50.1000">
    <property type="entry name" value="HAD superfamily/HAD-like"/>
    <property type="match status" value="1"/>
</dbReference>
<dbReference type="RefSeq" id="WP_054690922.1">
    <property type="nucleotide sequence ID" value="NZ_AYZI01000010.1"/>
</dbReference>
<dbReference type="Gene3D" id="3.30.1240.10">
    <property type="match status" value="1"/>
</dbReference>
<dbReference type="PANTHER" id="PTHR10000:SF8">
    <property type="entry name" value="HAD SUPERFAMILY HYDROLASE-LIKE, TYPE 3"/>
    <property type="match status" value="1"/>
</dbReference>
<dbReference type="GO" id="GO:0005829">
    <property type="term" value="C:cytosol"/>
    <property type="evidence" value="ECO:0007669"/>
    <property type="project" value="TreeGrafter"/>
</dbReference>
<dbReference type="SFLD" id="SFLDG01140">
    <property type="entry name" value="C2.B:_Phosphomannomutase_and_P"/>
    <property type="match status" value="1"/>
</dbReference>
<gene>
    <name evidence="1" type="ORF">FC87_GL000230</name>
</gene>
<dbReference type="STRING" id="1423745.GCA_001311215_01743"/>
<dbReference type="AlphaFoldDB" id="A0A0R2CFE8"/>
<dbReference type="CDD" id="cd07516">
    <property type="entry name" value="HAD_Pase"/>
    <property type="match status" value="1"/>
</dbReference>
<dbReference type="PANTHER" id="PTHR10000">
    <property type="entry name" value="PHOSPHOSERINE PHOSPHATASE"/>
    <property type="match status" value="1"/>
</dbReference>
<dbReference type="InterPro" id="IPR000150">
    <property type="entry name" value="Cof"/>
</dbReference>
<reference evidence="1 2" key="1">
    <citation type="journal article" date="2015" name="Genome Announc.">
        <title>Expanding the biotechnology potential of lactobacilli through comparative genomics of 213 strains and associated genera.</title>
        <authorList>
            <person name="Sun Z."/>
            <person name="Harris H.M."/>
            <person name="McCann A."/>
            <person name="Guo C."/>
            <person name="Argimon S."/>
            <person name="Zhang W."/>
            <person name="Yang X."/>
            <person name="Jeffery I.B."/>
            <person name="Cooney J.C."/>
            <person name="Kagawa T.F."/>
            <person name="Liu W."/>
            <person name="Song Y."/>
            <person name="Salvetti E."/>
            <person name="Wrobel A."/>
            <person name="Rasinkangas P."/>
            <person name="Parkhill J."/>
            <person name="Rea M.C."/>
            <person name="O'Sullivan O."/>
            <person name="Ritari J."/>
            <person name="Douillard F.P."/>
            <person name="Paul Ross R."/>
            <person name="Yang R."/>
            <person name="Briner A.E."/>
            <person name="Felis G.E."/>
            <person name="de Vos W.M."/>
            <person name="Barrangou R."/>
            <person name="Klaenhammer T.R."/>
            <person name="Caufield P.W."/>
            <person name="Cui Y."/>
            <person name="Zhang H."/>
            <person name="O'Toole P.W."/>
        </authorList>
    </citation>
    <scope>NUCLEOTIDE SEQUENCE [LARGE SCALE GENOMIC DNA]</scope>
    <source>
        <strain evidence="1 2">DSM 22689</strain>
    </source>
</reference>
<dbReference type="Pfam" id="PF08282">
    <property type="entry name" value="Hydrolase_3"/>
    <property type="match status" value="1"/>
</dbReference>
<evidence type="ECO:0000313" key="2">
    <source>
        <dbReference type="Proteomes" id="UP000051586"/>
    </source>
</evidence>
<dbReference type="SUPFAM" id="SSF56784">
    <property type="entry name" value="HAD-like"/>
    <property type="match status" value="1"/>
</dbReference>
<dbReference type="PROSITE" id="PS01229">
    <property type="entry name" value="COF_2"/>
    <property type="match status" value="1"/>
</dbReference>
<dbReference type="GO" id="GO:0000287">
    <property type="term" value="F:magnesium ion binding"/>
    <property type="evidence" value="ECO:0007669"/>
    <property type="project" value="TreeGrafter"/>
</dbReference>